<feature type="compositionally biased region" description="Basic and acidic residues" evidence="1">
    <location>
        <begin position="113"/>
        <end position="128"/>
    </location>
</feature>
<gene>
    <name evidence="2" type="ORF">ILUMI_20502</name>
</gene>
<accession>A0A8K0CHA6</accession>
<evidence type="ECO:0000256" key="1">
    <source>
        <dbReference type="SAM" id="MobiDB-lite"/>
    </source>
</evidence>
<reference evidence="2" key="1">
    <citation type="submission" date="2019-08" db="EMBL/GenBank/DDBJ databases">
        <title>The genome of the North American firefly Photinus pyralis.</title>
        <authorList>
            <consortium name="Photinus pyralis genome working group"/>
            <person name="Fallon T.R."/>
            <person name="Sander Lower S.E."/>
            <person name="Weng J.-K."/>
        </authorList>
    </citation>
    <scope>NUCLEOTIDE SEQUENCE</scope>
    <source>
        <strain evidence="2">TRF0915ILg1</strain>
        <tissue evidence="2">Whole body</tissue>
    </source>
</reference>
<proteinExistence type="predicted"/>
<feature type="non-terminal residue" evidence="2">
    <location>
        <position position="157"/>
    </location>
</feature>
<sequence length="157" mass="17067">MPLGYYGSPSFSSYSPPYLSGPYANHSSIIAANYIRPPSTYTKPLPRIRSGFTPLLATISEAHAAARPLTRITSPKLAIQSSPKFKMPRPISINTADIDVSANKYKKPKRSPRSSDSEDSEKPVEKIKNKSPSPSPTPPKTTENGESEKVPAKSPIK</sequence>
<feature type="region of interest" description="Disordered" evidence="1">
    <location>
        <begin position="72"/>
        <end position="157"/>
    </location>
</feature>
<keyword evidence="3" id="KW-1185">Reference proteome</keyword>
<name>A0A8K0CHA6_IGNLU</name>
<dbReference type="AlphaFoldDB" id="A0A8K0CHA6"/>
<dbReference type="EMBL" id="VTPC01089823">
    <property type="protein sequence ID" value="KAF2885651.1"/>
    <property type="molecule type" value="Genomic_DNA"/>
</dbReference>
<evidence type="ECO:0000313" key="3">
    <source>
        <dbReference type="Proteomes" id="UP000801492"/>
    </source>
</evidence>
<dbReference type="Proteomes" id="UP000801492">
    <property type="component" value="Unassembled WGS sequence"/>
</dbReference>
<comment type="caution">
    <text evidence="2">The sequence shown here is derived from an EMBL/GenBank/DDBJ whole genome shotgun (WGS) entry which is preliminary data.</text>
</comment>
<organism evidence="2 3">
    <name type="scientific">Ignelater luminosus</name>
    <name type="common">Cucubano</name>
    <name type="synonym">Pyrophorus luminosus</name>
    <dbReference type="NCBI Taxonomy" id="2038154"/>
    <lineage>
        <taxon>Eukaryota</taxon>
        <taxon>Metazoa</taxon>
        <taxon>Ecdysozoa</taxon>
        <taxon>Arthropoda</taxon>
        <taxon>Hexapoda</taxon>
        <taxon>Insecta</taxon>
        <taxon>Pterygota</taxon>
        <taxon>Neoptera</taxon>
        <taxon>Endopterygota</taxon>
        <taxon>Coleoptera</taxon>
        <taxon>Polyphaga</taxon>
        <taxon>Elateriformia</taxon>
        <taxon>Elateroidea</taxon>
        <taxon>Elateridae</taxon>
        <taxon>Agrypninae</taxon>
        <taxon>Pyrophorini</taxon>
        <taxon>Ignelater</taxon>
    </lineage>
</organism>
<evidence type="ECO:0000313" key="2">
    <source>
        <dbReference type="EMBL" id="KAF2885651.1"/>
    </source>
</evidence>
<dbReference type="OrthoDB" id="10047816at2759"/>
<protein>
    <submittedName>
        <fullName evidence="2">Uncharacterized protein</fullName>
    </submittedName>
</protein>